<evidence type="ECO:0000313" key="2">
    <source>
        <dbReference type="EMBL" id="CAK0853030.1"/>
    </source>
</evidence>
<feature type="non-terminal residue" evidence="2">
    <location>
        <position position="106"/>
    </location>
</feature>
<reference evidence="2" key="1">
    <citation type="submission" date="2023-10" db="EMBL/GenBank/DDBJ databases">
        <authorList>
            <person name="Chen Y."/>
            <person name="Shah S."/>
            <person name="Dougan E. K."/>
            <person name="Thang M."/>
            <person name="Chan C."/>
        </authorList>
    </citation>
    <scope>NUCLEOTIDE SEQUENCE [LARGE SCALE GENOMIC DNA]</scope>
</reference>
<feature type="non-terminal residue" evidence="2">
    <location>
        <position position="1"/>
    </location>
</feature>
<feature type="region of interest" description="Disordered" evidence="1">
    <location>
        <begin position="1"/>
        <end position="40"/>
    </location>
</feature>
<proteinExistence type="predicted"/>
<comment type="caution">
    <text evidence="2">The sequence shown here is derived from an EMBL/GenBank/DDBJ whole genome shotgun (WGS) entry which is preliminary data.</text>
</comment>
<keyword evidence="3" id="KW-1185">Reference proteome</keyword>
<gene>
    <name evidence="2" type="ORF">PCOR1329_LOCUS44640</name>
</gene>
<name>A0ABN9U3T6_9DINO</name>
<organism evidence="2 3">
    <name type="scientific">Prorocentrum cordatum</name>
    <dbReference type="NCBI Taxonomy" id="2364126"/>
    <lineage>
        <taxon>Eukaryota</taxon>
        <taxon>Sar</taxon>
        <taxon>Alveolata</taxon>
        <taxon>Dinophyceae</taxon>
        <taxon>Prorocentrales</taxon>
        <taxon>Prorocentraceae</taxon>
        <taxon>Prorocentrum</taxon>
    </lineage>
</organism>
<accession>A0ABN9U3T6</accession>
<feature type="compositionally biased region" description="Basic and acidic residues" evidence="1">
    <location>
        <begin position="22"/>
        <end position="40"/>
    </location>
</feature>
<evidence type="ECO:0000256" key="1">
    <source>
        <dbReference type="SAM" id="MobiDB-lite"/>
    </source>
</evidence>
<evidence type="ECO:0000313" key="3">
    <source>
        <dbReference type="Proteomes" id="UP001189429"/>
    </source>
</evidence>
<dbReference type="EMBL" id="CAUYUJ010015367">
    <property type="protein sequence ID" value="CAK0853030.1"/>
    <property type="molecule type" value="Genomic_DNA"/>
</dbReference>
<sequence>VQPVGSQRDDNGDQRNSLGDCSLDRAPSRQGRKPTDEGARLLRPRIPFPLAGGVNATAYLDKARLWQRCSLCAGEKPASDQQCQSRISLRVQVELYDSSAEREYQL</sequence>
<protein>
    <submittedName>
        <fullName evidence="2">Uncharacterized protein</fullName>
    </submittedName>
</protein>
<dbReference type="Proteomes" id="UP001189429">
    <property type="component" value="Unassembled WGS sequence"/>
</dbReference>